<dbReference type="OrthoDB" id="288942at2759"/>
<dbReference type="Proteomes" id="UP000663193">
    <property type="component" value="Chromosome 7"/>
</dbReference>
<dbReference type="EMBL" id="CP069029">
    <property type="protein sequence ID" value="QRC97282.1"/>
    <property type="molecule type" value="Genomic_DNA"/>
</dbReference>
<dbReference type="KEGG" id="pno:SNOG_08937"/>
<evidence type="ECO:0000256" key="1">
    <source>
        <dbReference type="SAM" id="MobiDB-lite"/>
    </source>
</evidence>
<dbReference type="OMA" id="RMREDWL"/>
<sequence length="363" mass="42068">MAATTISPPTNHQMQSPLFGLLPGEIRNEIFALALMPYEDEAATYPKDSYWYRPGFSAPRKSNSVLLRTCKAAYTEGQKVFLRDLEWAFWFDRGPDGRSGNRECARFFRELTPQAVEALQKVRFFTQMYWLEGGSNLLSLFRNPQFRPTQLTITIRYSDWWWWEDDAPLTMEEGWLRTFNGTPGLRELRVEYETRVPKKAEMMRIVERNKKWKLPVRRAGGELNDWEGYLSAETTKLKEWTWKGTSKLGGREWGHLAKSDTVEYVVVTDTWIFVEQSVTPEDLGREATSSQYRELGEDEQDDLHYVYGDYDDFDGFGVNVDYDGTDEEDEEGTSEYEDEDAEGDDSEPENLDGSPARERASEG</sequence>
<dbReference type="VEuPathDB" id="FungiDB:JI435_089370"/>
<dbReference type="RefSeq" id="XP_001799241.1">
    <property type="nucleotide sequence ID" value="XM_001799189.1"/>
</dbReference>
<evidence type="ECO:0000313" key="3">
    <source>
        <dbReference type="Proteomes" id="UP000663193"/>
    </source>
</evidence>
<name>A0A7U2F2P2_PHANO</name>
<evidence type="ECO:0000313" key="2">
    <source>
        <dbReference type="EMBL" id="QRC97282.1"/>
    </source>
</evidence>
<accession>A0A7U2F2P2</accession>
<dbReference type="AlphaFoldDB" id="A0A7U2F2P2"/>
<reference evidence="3" key="1">
    <citation type="journal article" date="2021" name="BMC Genomics">
        <title>Chromosome-level genome assembly and manually-curated proteome of model necrotroph Parastagonospora nodorum Sn15 reveals a genome-wide trove of candidate effector homologs, and redundancy of virulence-related functions within an accessory chromosome.</title>
        <authorList>
            <person name="Bertazzoni S."/>
            <person name="Jones D.A.B."/>
            <person name="Phan H.T."/>
            <person name="Tan K.-C."/>
            <person name="Hane J.K."/>
        </authorList>
    </citation>
    <scope>NUCLEOTIDE SEQUENCE [LARGE SCALE GENOMIC DNA]</scope>
    <source>
        <strain evidence="3">SN15 / ATCC MYA-4574 / FGSC 10173)</strain>
    </source>
</reference>
<feature type="region of interest" description="Disordered" evidence="1">
    <location>
        <begin position="316"/>
        <end position="363"/>
    </location>
</feature>
<proteinExistence type="predicted"/>
<organism evidence="2 3">
    <name type="scientific">Phaeosphaeria nodorum (strain SN15 / ATCC MYA-4574 / FGSC 10173)</name>
    <name type="common">Glume blotch fungus</name>
    <name type="synonym">Parastagonospora nodorum</name>
    <dbReference type="NCBI Taxonomy" id="321614"/>
    <lineage>
        <taxon>Eukaryota</taxon>
        <taxon>Fungi</taxon>
        <taxon>Dikarya</taxon>
        <taxon>Ascomycota</taxon>
        <taxon>Pezizomycotina</taxon>
        <taxon>Dothideomycetes</taxon>
        <taxon>Pleosporomycetidae</taxon>
        <taxon>Pleosporales</taxon>
        <taxon>Pleosporineae</taxon>
        <taxon>Phaeosphaeriaceae</taxon>
        <taxon>Parastagonospora</taxon>
    </lineage>
</organism>
<protein>
    <submittedName>
        <fullName evidence="2">Uncharacterized protein</fullName>
    </submittedName>
</protein>
<feature type="compositionally biased region" description="Acidic residues" evidence="1">
    <location>
        <begin position="323"/>
        <end position="350"/>
    </location>
</feature>
<gene>
    <name evidence="2" type="ORF">JI435_089370</name>
</gene>
<keyword evidence="3" id="KW-1185">Reference proteome</keyword>